<evidence type="ECO:0000259" key="1">
    <source>
        <dbReference type="Pfam" id="PF26367"/>
    </source>
</evidence>
<keyword evidence="3" id="KW-1185">Reference proteome</keyword>
<feature type="domain" description="DUF8095" evidence="1">
    <location>
        <begin position="94"/>
        <end position="232"/>
    </location>
</feature>
<dbReference type="Proteomes" id="UP000006457">
    <property type="component" value="Unassembled WGS sequence"/>
</dbReference>
<protein>
    <recommendedName>
        <fullName evidence="1">DUF8095 domain-containing protein</fullName>
    </recommendedName>
</protein>
<sequence>MNKLLVILSLILLNACSSGTKGNSDFQWLGYEDIDNQLHQVAFMKRAYASEQKGTSKLASGEALMKVKEGGFDSYITLGDIYNLYDANGQVMNVILAIPELKKSFNPHLPQDRVSLAKAKTIDFYEFGKSRVGHTQFKAKNGMCADLQTKAGVNLNLATTYYLSAKGNDYFATLIAANVSKKTKKLVGLNYTPKFNIADQKILSQVKSEEAKQGKAVAQRNVLEKITVLDNVICL</sequence>
<evidence type="ECO:0000313" key="3">
    <source>
        <dbReference type="Proteomes" id="UP000006457"/>
    </source>
</evidence>
<gene>
    <name evidence="2" type="ORF">HMPREF1052_0505</name>
</gene>
<organism evidence="2 3">
    <name type="scientific">Pasteurella bettyae CCUG 2042</name>
    <dbReference type="NCBI Taxonomy" id="1095749"/>
    <lineage>
        <taxon>Bacteria</taxon>
        <taxon>Pseudomonadati</taxon>
        <taxon>Pseudomonadota</taxon>
        <taxon>Gammaproteobacteria</taxon>
        <taxon>Pasteurellales</taxon>
        <taxon>Pasteurellaceae</taxon>
        <taxon>Pasteurella</taxon>
    </lineage>
</organism>
<evidence type="ECO:0000313" key="2">
    <source>
        <dbReference type="EMBL" id="EIJ67809.1"/>
    </source>
</evidence>
<dbReference type="Pfam" id="PF26367">
    <property type="entry name" value="DUF8095"/>
    <property type="match status" value="1"/>
</dbReference>
<reference evidence="2 3" key="1">
    <citation type="submission" date="2012-03" db="EMBL/GenBank/DDBJ databases">
        <authorList>
            <person name="Harkins D.M."/>
            <person name="Madupu R."/>
            <person name="Durkin A.S."/>
            <person name="Torralba M."/>
            <person name="Methe B."/>
            <person name="Sutton G.G."/>
            <person name="Nelson K.E."/>
        </authorList>
    </citation>
    <scope>NUCLEOTIDE SEQUENCE [LARGE SCALE GENOMIC DNA]</scope>
    <source>
        <strain evidence="2 3">CCUG 2042</strain>
    </source>
</reference>
<dbReference type="OrthoDB" id="5677005at2"/>
<dbReference type="EMBL" id="AJSX01000041">
    <property type="protein sequence ID" value="EIJ67809.1"/>
    <property type="molecule type" value="Genomic_DNA"/>
</dbReference>
<dbReference type="PATRIC" id="fig|1095749.3.peg.1805"/>
<dbReference type="RefSeq" id="WP_005761560.1">
    <property type="nucleotide sequence ID" value="NZ_AJSX01000041.1"/>
</dbReference>
<dbReference type="AlphaFoldDB" id="I3D7W6"/>
<dbReference type="InterPro" id="IPR058408">
    <property type="entry name" value="DUF8095"/>
</dbReference>
<comment type="caution">
    <text evidence="2">The sequence shown here is derived from an EMBL/GenBank/DDBJ whole genome shotgun (WGS) entry which is preliminary data.</text>
</comment>
<dbReference type="eggNOG" id="ENOG502ZHJ6">
    <property type="taxonomic scope" value="Bacteria"/>
</dbReference>
<name>I3D7W6_9PAST</name>
<accession>I3D7W6</accession>
<proteinExistence type="predicted"/>